<dbReference type="AlphaFoldDB" id="B7Q0H8"/>
<dbReference type="FunFam" id="2.130.10.10:FF:000412">
    <property type="entry name" value="WD repeat domain 54"/>
    <property type="match status" value="1"/>
</dbReference>
<sequence length="320" mass="34768">MYRKDKSIMCKNSVSALSNNLTCCLEAGKVSLAFVSRSHVNTLMKSPDGTVNHSQVTCKDVGGSPCTQLIQVKWVRMGNSKTFLVIASQRSFQIFEWDGSVFLHCHPFSQDLDASQATYGRGIGTCGSSLLCVGCHNGTILVHLISRDNTVTFCQRAKQHDYPITDIHSYDDVMASADDGGAICLWKGKTAIALFHKLPTAGAPCVSVRVWHDLVVAGYATGHVRVFSTESCQLVAEASAHARWISAIDVAPDTGLMLSVSEDSFVRVWQLDRDGESTIMLKYSATISNSQLVGGAFMAEDGSSFAVVAYDSEEVFIFKK</sequence>
<dbReference type="InterPro" id="IPR001680">
    <property type="entry name" value="WD40_rpt"/>
</dbReference>
<keyword evidence="1 3" id="KW-0853">WD repeat</keyword>
<protein>
    <submittedName>
        <fullName evidence="5 6">WD-repeat protein, putative</fullName>
    </submittedName>
</protein>
<evidence type="ECO:0000259" key="4">
    <source>
        <dbReference type="Pfam" id="PF21031"/>
    </source>
</evidence>
<gene>
    <name evidence="6" type="primary">8034095</name>
    <name evidence="5" type="ORF">IscW_ISCW020849</name>
</gene>
<reference evidence="6" key="2">
    <citation type="submission" date="2020-05" db="UniProtKB">
        <authorList>
            <consortium name="EnsemblMetazoa"/>
        </authorList>
    </citation>
    <scope>IDENTIFICATION</scope>
    <source>
        <strain evidence="6">wikel</strain>
    </source>
</reference>
<dbReference type="SMART" id="SM00320">
    <property type="entry name" value="WD40"/>
    <property type="match status" value="3"/>
</dbReference>
<dbReference type="OrthoDB" id="756370at2759"/>
<feature type="repeat" description="WD" evidence="3">
    <location>
        <begin position="238"/>
        <end position="279"/>
    </location>
</feature>
<evidence type="ECO:0000256" key="3">
    <source>
        <dbReference type="PROSITE-ProRule" id="PRU00221"/>
    </source>
</evidence>
<dbReference type="PROSITE" id="PS50082">
    <property type="entry name" value="WD_REPEATS_2"/>
    <property type="match status" value="1"/>
</dbReference>
<dbReference type="Proteomes" id="UP000001555">
    <property type="component" value="Unassembled WGS sequence"/>
</dbReference>
<dbReference type="Gene3D" id="2.130.10.10">
    <property type="entry name" value="YVTN repeat-like/Quinoprotein amine dehydrogenase"/>
    <property type="match status" value="1"/>
</dbReference>
<dbReference type="InterPro" id="IPR050630">
    <property type="entry name" value="WD_repeat_EMAP"/>
</dbReference>
<name>B7Q0H8_IXOSC</name>
<reference evidence="5 7" key="1">
    <citation type="submission" date="2008-03" db="EMBL/GenBank/DDBJ databases">
        <title>Annotation of Ixodes scapularis.</title>
        <authorList>
            <consortium name="Ixodes scapularis Genome Project Consortium"/>
            <person name="Caler E."/>
            <person name="Hannick L.I."/>
            <person name="Bidwell S."/>
            <person name="Joardar V."/>
            <person name="Thiagarajan M."/>
            <person name="Amedeo P."/>
            <person name="Galinsky K.J."/>
            <person name="Schobel S."/>
            <person name="Inman J."/>
            <person name="Hostetler J."/>
            <person name="Miller J."/>
            <person name="Hammond M."/>
            <person name="Megy K."/>
            <person name="Lawson D."/>
            <person name="Kodira C."/>
            <person name="Sutton G."/>
            <person name="Meyer J."/>
            <person name="Hill C.A."/>
            <person name="Birren B."/>
            <person name="Nene V."/>
            <person name="Collins F."/>
            <person name="Alarcon-Chaidez F."/>
            <person name="Wikel S."/>
            <person name="Strausberg R."/>
        </authorList>
    </citation>
    <scope>NUCLEOTIDE SEQUENCE [LARGE SCALE GENOMIC DNA]</scope>
    <source>
        <strain evidence="7">Wikel</strain>
        <strain evidence="5">Wikel colony</strain>
    </source>
</reference>
<dbReference type="PANTHER" id="PTHR13720">
    <property type="entry name" value="WD-40 REPEAT PROTEIN"/>
    <property type="match status" value="1"/>
</dbReference>
<evidence type="ECO:0000256" key="1">
    <source>
        <dbReference type="ARBA" id="ARBA00022574"/>
    </source>
</evidence>
<dbReference type="Pfam" id="PF21031">
    <property type="entry name" value="WDR54"/>
    <property type="match status" value="1"/>
</dbReference>
<dbReference type="InterPro" id="IPR049546">
    <property type="entry name" value="WDR54_beta_prop"/>
</dbReference>
<dbReference type="EnsemblMetazoa" id="ISCW020849-RA">
    <property type="protein sequence ID" value="ISCW020849-PA"/>
    <property type="gene ID" value="ISCW020849"/>
</dbReference>
<evidence type="ECO:0000313" key="6">
    <source>
        <dbReference type="EnsemblMetazoa" id="ISCW020849-PA"/>
    </source>
</evidence>
<dbReference type="VEuPathDB" id="VectorBase:ISCW020849"/>
<dbReference type="PANTHER" id="PTHR13720:SF40">
    <property type="entry name" value="WD REPEAT-CONTAINING PROTEIN 54"/>
    <property type="match status" value="1"/>
</dbReference>
<dbReference type="PROSITE" id="PS50294">
    <property type="entry name" value="WD_REPEATS_REGION"/>
    <property type="match status" value="1"/>
</dbReference>
<evidence type="ECO:0000313" key="7">
    <source>
        <dbReference type="Proteomes" id="UP000001555"/>
    </source>
</evidence>
<dbReference type="InterPro" id="IPR036322">
    <property type="entry name" value="WD40_repeat_dom_sf"/>
</dbReference>
<feature type="domain" description="WD repeat-containing protein 54 beta-propeller" evidence="4">
    <location>
        <begin position="1"/>
        <end position="318"/>
    </location>
</feature>
<dbReference type="EMBL" id="ABJB010061441">
    <property type="status" value="NOT_ANNOTATED_CDS"/>
    <property type="molecule type" value="Genomic_DNA"/>
</dbReference>
<dbReference type="PaxDb" id="6945-B7Q0H8"/>
<dbReference type="InParanoid" id="B7Q0H8"/>
<keyword evidence="2" id="KW-0677">Repeat</keyword>
<evidence type="ECO:0000313" key="5">
    <source>
        <dbReference type="EMBL" id="EEC12350.1"/>
    </source>
</evidence>
<dbReference type="KEGG" id="isc:8034095"/>
<evidence type="ECO:0000256" key="2">
    <source>
        <dbReference type="ARBA" id="ARBA00022737"/>
    </source>
</evidence>
<dbReference type="InterPro" id="IPR015943">
    <property type="entry name" value="WD40/YVTN_repeat-like_dom_sf"/>
</dbReference>
<dbReference type="HOGENOM" id="CLU_045688_0_0_1"/>
<dbReference type="VEuPathDB" id="VectorBase:ISCI020849"/>
<dbReference type="VEuPathDB" id="VectorBase:ISCP_023925"/>
<proteinExistence type="predicted"/>
<dbReference type="EMBL" id="DS832469">
    <property type="protein sequence ID" value="EEC12350.1"/>
    <property type="molecule type" value="Genomic_DNA"/>
</dbReference>
<dbReference type="SUPFAM" id="SSF50978">
    <property type="entry name" value="WD40 repeat-like"/>
    <property type="match status" value="1"/>
</dbReference>
<accession>B7Q0H8</accession>
<organism>
    <name type="scientific">Ixodes scapularis</name>
    <name type="common">Black-legged tick</name>
    <name type="synonym">Deer tick</name>
    <dbReference type="NCBI Taxonomy" id="6945"/>
    <lineage>
        <taxon>Eukaryota</taxon>
        <taxon>Metazoa</taxon>
        <taxon>Ecdysozoa</taxon>
        <taxon>Arthropoda</taxon>
        <taxon>Chelicerata</taxon>
        <taxon>Arachnida</taxon>
        <taxon>Acari</taxon>
        <taxon>Parasitiformes</taxon>
        <taxon>Ixodida</taxon>
        <taxon>Ixodoidea</taxon>
        <taxon>Ixodidae</taxon>
        <taxon>Ixodinae</taxon>
        <taxon>Ixodes</taxon>
    </lineage>
</organism>
<keyword evidence="7" id="KW-1185">Reference proteome</keyword>
<dbReference type="OMA" id="WENYICV"/>
<dbReference type="STRING" id="6945.B7Q0H8"/>